<gene>
    <name evidence="1" type="ORF">V6N11_023188</name>
</gene>
<accession>A0ABR2TLM8</accession>
<sequence>MEFKHWLLLNLQDPNYFPITRADWDVLFGSILWTLWCNRNARIFSTNTCDPGGVLQRSQRLLEESMRARLPVIVEVDCRDAYDMIIHGNPRQLGSSVLPDVMARLACQGSLGYHRYLEPPAAVRDALLRDAARPAVVTVQYSSPVSPFRIKKKRISLRFGVNK</sequence>
<organism evidence="1 2">
    <name type="scientific">Hibiscus sabdariffa</name>
    <name type="common">roselle</name>
    <dbReference type="NCBI Taxonomy" id="183260"/>
    <lineage>
        <taxon>Eukaryota</taxon>
        <taxon>Viridiplantae</taxon>
        <taxon>Streptophyta</taxon>
        <taxon>Embryophyta</taxon>
        <taxon>Tracheophyta</taxon>
        <taxon>Spermatophyta</taxon>
        <taxon>Magnoliopsida</taxon>
        <taxon>eudicotyledons</taxon>
        <taxon>Gunneridae</taxon>
        <taxon>Pentapetalae</taxon>
        <taxon>rosids</taxon>
        <taxon>malvids</taxon>
        <taxon>Malvales</taxon>
        <taxon>Malvaceae</taxon>
        <taxon>Malvoideae</taxon>
        <taxon>Hibiscus</taxon>
    </lineage>
</organism>
<dbReference type="EMBL" id="JBBPBN010000005">
    <property type="protein sequence ID" value="KAK9038309.1"/>
    <property type="molecule type" value="Genomic_DNA"/>
</dbReference>
<reference evidence="1 2" key="1">
    <citation type="journal article" date="2024" name="G3 (Bethesda)">
        <title>Genome assembly of Hibiscus sabdariffa L. provides insights into metabolisms of medicinal natural products.</title>
        <authorList>
            <person name="Kim T."/>
        </authorList>
    </citation>
    <scope>NUCLEOTIDE SEQUENCE [LARGE SCALE GENOMIC DNA]</scope>
    <source>
        <strain evidence="1">TK-2024</strain>
        <tissue evidence="1">Old leaves</tissue>
    </source>
</reference>
<evidence type="ECO:0000313" key="1">
    <source>
        <dbReference type="EMBL" id="KAK9038309.1"/>
    </source>
</evidence>
<dbReference type="Proteomes" id="UP001396334">
    <property type="component" value="Unassembled WGS sequence"/>
</dbReference>
<protein>
    <submittedName>
        <fullName evidence="1">Uncharacterized protein</fullName>
    </submittedName>
</protein>
<name>A0ABR2TLM8_9ROSI</name>
<proteinExistence type="predicted"/>
<evidence type="ECO:0000313" key="2">
    <source>
        <dbReference type="Proteomes" id="UP001396334"/>
    </source>
</evidence>
<comment type="caution">
    <text evidence="1">The sequence shown here is derived from an EMBL/GenBank/DDBJ whole genome shotgun (WGS) entry which is preliminary data.</text>
</comment>
<keyword evidence="2" id="KW-1185">Reference proteome</keyword>